<accession>A0ABD3RCN0</accession>
<dbReference type="Proteomes" id="UP001634393">
    <property type="component" value="Unassembled WGS sequence"/>
</dbReference>
<evidence type="ECO:0000256" key="1">
    <source>
        <dbReference type="SAM" id="Phobius"/>
    </source>
</evidence>
<keyword evidence="1" id="KW-0472">Membrane</keyword>
<organism evidence="2 3">
    <name type="scientific">Penstemon smallii</name>
    <dbReference type="NCBI Taxonomy" id="265156"/>
    <lineage>
        <taxon>Eukaryota</taxon>
        <taxon>Viridiplantae</taxon>
        <taxon>Streptophyta</taxon>
        <taxon>Embryophyta</taxon>
        <taxon>Tracheophyta</taxon>
        <taxon>Spermatophyta</taxon>
        <taxon>Magnoliopsida</taxon>
        <taxon>eudicotyledons</taxon>
        <taxon>Gunneridae</taxon>
        <taxon>Pentapetalae</taxon>
        <taxon>asterids</taxon>
        <taxon>lamiids</taxon>
        <taxon>Lamiales</taxon>
        <taxon>Plantaginaceae</taxon>
        <taxon>Cheloneae</taxon>
        <taxon>Penstemon</taxon>
    </lineage>
</organism>
<gene>
    <name evidence="2" type="ORF">ACJIZ3_000057</name>
</gene>
<name>A0ABD3RCN0_9LAMI</name>
<sequence length="166" mass="19182">MDSYYRYPTSSCAVDSIDKITADRTKTAYSLTTKSAFNSSIRCLLFIYVISFPLVAFPQLEVQPSFTSLPFLWSKSSLLTTVQSISRHPHAYNSYELPKVFFGGPFYCASKIGWISPFFCRLYIHLCGFLDCLYIGEIWLTLECVLSARILFLSMERRPVFLYFYI</sequence>
<evidence type="ECO:0000313" key="2">
    <source>
        <dbReference type="EMBL" id="KAL3810127.1"/>
    </source>
</evidence>
<keyword evidence="1" id="KW-0812">Transmembrane</keyword>
<keyword evidence="3" id="KW-1185">Reference proteome</keyword>
<comment type="caution">
    <text evidence="2">The sequence shown here is derived from an EMBL/GenBank/DDBJ whole genome shotgun (WGS) entry which is preliminary data.</text>
</comment>
<evidence type="ECO:0000313" key="3">
    <source>
        <dbReference type="Proteomes" id="UP001634393"/>
    </source>
</evidence>
<feature type="transmembrane region" description="Helical" evidence="1">
    <location>
        <begin position="43"/>
        <end position="60"/>
    </location>
</feature>
<keyword evidence="1" id="KW-1133">Transmembrane helix</keyword>
<dbReference type="AlphaFoldDB" id="A0ABD3RCN0"/>
<proteinExistence type="predicted"/>
<reference evidence="2 3" key="1">
    <citation type="submission" date="2024-12" db="EMBL/GenBank/DDBJ databases">
        <title>The unique morphological basis and parallel evolutionary history of personate flowers in Penstemon.</title>
        <authorList>
            <person name="Depatie T.H."/>
            <person name="Wessinger C.A."/>
        </authorList>
    </citation>
    <scope>NUCLEOTIDE SEQUENCE [LARGE SCALE GENOMIC DNA]</scope>
    <source>
        <strain evidence="2">WTNN_2</strain>
        <tissue evidence="2">Leaf</tissue>
    </source>
</reference>
<dbReference type="EMBL" id="JBJXBP010000073">
    <property type="protein sequence ID" value="KAL3810127.1"/>
    <property type="molecule type" value="Genomic_DNA"/>
</dbReference>
<protein>
    <submittedName>
        <fullName evidence="2">Uncharacterized protein</fullName>
    </submittedName>
</protein>